<dbReference type="AlphaFoldDB" id="A0A1C4ZA44"/>
<reference evidence="2" key="1">
    <citation type="submission" date="2016-06" db="EMBL/GenBank/DDBJ databases">
        <authorList>
            <person name="Varghese N."/>
            <person name="Submissions Spin"/>
        </authorList>
    </citation>
    <scope>NUCLEOTIDE SEQUENCE [LARGE SCALE GENOMIC DNA]</scope>
    <source>
        <strain evidence="2">DSM 43816</strain>
    </source>
</reference>
<dbReference type="OrthoDB" id="4252250at2"/>
<organism evidence="1 2">
    <name type="scientific">Micromonospora echinospora</name>
    <name type="common">Micromonospora purpurea</name>
    <dbReference type="NCBI Taxonomy" id="1877"/>
    <lineage>
        <taxon>Bacteria</taxon>
        <taxon>Bacillati</taxon>
        <taxon>Actinomycetota</taxon>
        <taxon>Actinomycetes</taxon>
        <taxon>Micromonosporales</taxon>
        <taxon>Micromonosporaceae</taxon>
        <taxon>Micromonospora</taxon>
    </lineage>
</organism>
<accession>A0A1C4ZA44</accession>
<evidence type="ECO:0000313" key="1">
    <source>
        <dbReference type="EMBL" id="SCF29872.1"/>
    </source>
</evidence>
<evidence type="ECO:0000313" key="2">
    <source>
        <dbReference type="Proteomes" id="UP000198253"/>
    </source>
</evidence>
<dbReference type="EMBL" id="LT607413">
    <property type="protein sequence ID" value="SCF29872.1"/>
    <property type="molecule type" value="Genomic_DNA"/>
</dbReference>
<gene>
    <name evidence="1" type="ORF">GA0070618_4977</name>
</gene>
<keyword evidence="2" id="KW-1185">Reference proteome</keyword>
<dbReference type="RefSeq" id="WP_088983754.1">
    <property type="nucleotide sequence ID" value="NZ_LT607413.1"/>
</dbReference>
<dbReference type="InParanoid" id="A0A1C4ZA44"/>
<name>A0A1C4ZA44_MICEC</name>
<protein>
    <submittedName>
        <fullName evidence="1">Uncharacterized protein</fullName>
    </submittedName>
</protein>
<sequence length="125" mass="13455">MPTIAIAASPPLPSARQRAVVLRLTRWLVDRGVRPERVVVRFDPAPDLYAGGWPVSGHTTVTCCVGPDRDGDFRAALAGHVAATLGGTGFLYVECRTTPPADVYVRVGHQLVRADQPDPVREETA</sequence>
<proteinExistence type="predicted"/>
<dbReference type="Proteomes" id="UP000198253">
    <property type="component" value="Chromosome I"/>
</dbReference>